<dbReference type="eggNOG" id="KOG2433">
    <property type="taxonomic scope" value="Eukaryota"/>
</dbReference>
<reference evidence="4" key="1">
    <citation type="journal article" date="2013" name="Nature">
        <title>Pan genome of the phytoplankton Emiliania underpins its global distribution.</title>
        <authorList>
            <person name="Read B.A."/>
            <person name="Kegel J."/>
            <person name="Klute M.J."/>
            <person name="Kuo A."/>
            <person name="Lefebvre S.C."/>
            <person name="Maumus F."/>
            <person name="Mayer C."/>
            <person name="Miller J."/>
            <person name="Monier A."/>
            <person name="Salamov A."/>
            <person name="Young J."/>
            <person name="Aguilar M."/>
            <person name="Claverie J.M."/>
            <person name="Frickenhaus S."/>
            <person name="Gonzalez K."/>
            <person name="Herman E.K."/>
            <person name="Lin Y.C."/>
            <person name="Napier J."/>
            <person name="Ogata H."/>
            <person name="Sarno A.F."/>
            <person name="Shmutz J."/>
            <person name="Schroeder D."/>
            <person name="de Vargas C."/>
            <person name="Verret F."/>
            <person name="von Dassow P."/>
            <person name="Valentin K."/>
            <person name="Van de Peer Y."/>
            <person name="Wheeler G."/>
            <person name="Dacks J.B."/>
            <person name="Delwiche C.F."/>
            <person name="Dyhrman S.T."/>
            <person name="Glockner G."/>
            <person name="John U."/>
            <person name="Richards T."/>
            <person name="Worden A.Z."/>
            <person name="Zhang X."/>
            <person name="Grigoriev I.V."/>
            <person name="Allen A.E."/>
            <person name="Bidle K."/>
            <person name="Borodovsky M."/>
            <person name="Bowler C."/>
            <person name="Brownlee C."/>
            <person name="Cock J.M."/>
            <person name="Elias M."/>
            <person name="Gladyshev V.N."/>
            <person name="Groth M."/>
            <person name="Guda C."/>
            <person name="Hadaegh A."/>
            <person name="Iglesias-Rodriguez M.D."/>
            <person name="Jenkins J."/>
            <person name="Jones B.M."/>
            <person name="Lawson T."/>
            <person name="Leese F."/>
            <person name="Lindquist E."/>
            <person name="Lobanov A."/>
            <person name="Lomsadze A."/>
            <person name="Malik S.B."/>
            <person name="Marsh M.E."/>
            <person name="Mackinder L."/>
            <person name="Mock T."/>
            <person name="Mueller-Roeber B."/>
            <person name="Pagarete A."/>
            <person name="Parker M."/>
            <person name="Probert I."/>
            <person name="Quesneville H."/>
            <person name="Raines C."/>
            <person name="Rensing S.A."/>
            <person name="Riano-Pachon D.M."/>
            <person name="Richier S."/>
            <person name="Rokitta S."/>
            <person name="Shiraiwa Y."/>
            <person name="Soanes D.M."/>
            <person name="van der Giezen M."/>
            <person name="Wahlund T.M."/>
            <person name="Williams B."/>
            <person name="Wilson W."/>
            <person name="Wolfe G."/>
            <person name="Wurch L.L."/>
        </authorList>
    </citation>
    <scope>NUCLEOTIDE SEQUENCE</scope>
</reference>
<dbReference type="GeneID" id="17259434"/>
<dbReference type="EnsemblProtists" id="EOD13280">
    <property type="protein sequence ID" value="EOD13280"/>
    <property type="gene ID" value="EMIHUDRAFT_247034"/>
</dbReference>
<evidence type="ECO:0000259" key="2">
    <source>
        <dbReference type="Pfam" id="PF07910"/>
    </source>
</evidence>
<feature type="domain" description="UFSP1/2/DUB catalytic" evidence="2">
    <location>
        <begin position="14"/>
        <end position="79"/>
    </location>
</feature>
<evidence type="ECO:0000313" key="3">
    <source>
        <dbReference type="EnsemblProtists" id="EOD13280"/>
    </source>
</evidence>
<dbReference type="PaxDb" id="2903-EOD13280"/>
<dbReference type="Gene3D" id="3.90.70.130">
    <property type="match status" value="1"/>
</dbReference>
<name>A0A0D3IPU5_EMIH1</name>
<dbReference type="Pfam" id="PF07910">
    <property type="entry name" value="Peptidase_C78"/>
    <property type="match status" value="1"/>
</dbReference>
<dbReference type="HOGENOM" id="CLU_2610967_0_0_1"/>
<dbReference type="Proteomes" id="UP000013827">
    <property type="component" value="Unassembled WGS sequence"/>
</dbReference>
<dbReference type="GO" id="GO:0071567">
    <property type="term" value="F:deUFMylase activity"/>
    <property type="evidence" value="ECO:0007669"/>
    <property type="project" value="TreeGrafter"/>
</dbReference>
<dbReference type="PANTHER" id="PTHR48153:SF2">
    <property type="entry name" value="UFM1-SPECIFIC PROTEASE 2"/>
    <property type="match status" value="1"/>
</dbReference>
<dbReference type="AlphaFoldDB" id="A0A0D3IPU5"/>
<evidence type="ECO:0000256" key="1">
    <source>
        <dbReference type="ARBA" id="ARBA00022801"/>
    </source>
</evidence>
<accession>A0A0D3IPU5</accession>
<organism evidence="3 4">
    <name type="scientific">Emiliania huxleyi (strain CCMP1516)</name>
    <dbReference type="NCBI Taxonomy" id="280463"/>
    <lineage>
        <taxon>Eukaryota</taxon>
        <taxon>Haptista</taxon>
        <taxon>Haptophyta</taxon>
        <taxon>Prymnesiophyceae</taxon>
        <taxon>Isochrysidales</taxon>
        <taxon>Noelaerhabdaceae</taxon>
        <taxon>Emiliania</taxon>
    </lineage>
</organism>
<dbReference type="RefSeq" id="XP_005765709.1">
    <property type="nucleotide sequence ID" value="XM_005765652.1"/>
</dbReference>
<evidence type="ECO:0000313" key="4">
    <source>
        <dbReference type="Proteomes" id="UP000013827"/>
    </source>
</evidence>
<reference evidence="3" key="2">
    <citation type="submission" date="2024-10" db="UniProtKB">
        <authorList>
            <consortium name="EnsemblProtists"/>
        </authorList>
    </citation>
    <scope>IDENTIFICATION</scope>
</reference>
<dbReference type="KEGG" id="ehx:EMIHUDRAFT_247034"/>
<dbReference type="PANTHER" id="PTHR48153">
    <property type="entry name" value="UFM1-SPECIFIC PROTEASE 2"/>
    <property type="match status" value="1"/>
</dbReference>
<protein>
    <recommendedName>
        <fullName evidence="2">UFSP1/2/DUB catalytic domain-containing protein</fullName>
    </recommendedName>
</protein>
<keyword evidence="1" id="KW-0378">Hydrolase</keyword>
<dbReference type="InterPro" id="IPR012462">
    <property type="entry name" value="UFSP1/2_DUB_cat"/>
</dbReference>
<dbReference type="STRING" id="2903.R1DFF4"/>
<sequence length="87" mass="9993">MRGLTHWLANYLGELAFTLLGVDFNERTGEARFLIMDPHYVGPDELSQIRPKWVGWKSQDSTTHLGTKLFQQGELYNLCLPQRPSCV</sequence>
<proteinExistence type="predicted"/>
<keyword evidence="4" id="KW-1185">Reference proteome</keyword>